<organism evidence="3 4">
    <name type="scientific">Ardenticatena maritima</name>
    <dbReference type="NCBI Taxonomy" id="872965"/>
    <lineage>
        <taxon>Bacteria</taxon>
        <taxon>Bacillati</taxon>
        <taxon>Chloroflexota</taxon>
        <taxon>Ardenticatenia</taxon>
        <taxon>Ardenticatenales</taxon>
        <taxon>Ardenticatenaceae</taxon>
        <taxon>Ardenticatena</taxon>
    </lineage>
</organism>
<dbReference type="CDD" id="cd08023">
    <property type="entry name" value="GH16_laminarinase_like"/>
    <property type="match status" value="1"/>
</dbReference>
<comment type="caution">
    <text evidence="3">The sequence shown here is derived from an EMBL/GenBank/DDBJ whole genome shotgun (WGS) entry which is preliminary data.</text>
</comment>
<gene>
    <name evidence="3" type="ORF">SE16_08525</name>
</gene>
<dbReference type="PROSITE" id="PS51762">
    <property type="entry name" value="GH16_2"/>
    <property type="match status" value="1"/>
</dbReference>
<dbReference type="AlphaFoldDB" id="A0A0P6Y7Q9"/>
<reference evidence="3 4" key="1">
    <citation type="submission" date="2015-07" db="EMBL/GenBank/DDBJ databases">
        <title>Whole genome sequence of Ardenticatena maritima DSM 23922.</title>
        <authorList>
            <person name="Hemp J."/>
            <person name="Ward L.M."/>
            <person name="Pace L.A."/>
            <person name="Fischer W.W."/>
        </authorList>
    </citation>
    <scope>NUCLEOTIDE SEQUENCE [LARGE SCALE GENOMIC DNA]</scope>
    <source>
        <strain evidence="3 4">110S</strain>
    </source>
</reference>
<protein>
    <submittedName>
        <fullName evidence="3">Glycosyl hydrolase family 16</fullName>
    </submittedName>
</protein>
<name>A0A0P6Y7Q9_9CHLR</name>
<accession>A0A0P6Y7Q9</accession>
<dbReference type="GO" id="GO:0005975">
    <property type="term" value="P:carbohydrate metabolic process"/>
    <property type="evidence" value="ECO:0007669"/>
    <property type="project" value="InterPro"/>
</dbReference>
<dbReference type="EMBL" id="LGKN01000005">
    <property type="protein sequence ID" value="KPL88025.1"/>
    <property type="molecule type" value="Genomic_DNA"/>
</dbReference>
<dbReference type="PANTHER" id="PTHR10963">
    <property type="entry name" value="GLYCOSYL HYDROLASE-RELATED"/>
    <property type="match status" value="1"/>
</dbReference>
<evidence type="ECO:0000259" key="2">
    <source>
        <dbReference type="PROSITE" id="PS51762"/>
    </source>
</evidence>
<proteinExistence type="inferred from homology"/>
<dbReference type="Pfam" id="PF00722">
    <property type="entry name" value="Glyco_hydro_16"/>
    <property type="match status" value="1"/>
</dbReference>
<evidence type="ECO:0000313" key="4">
    <source>
        <dbReference type="Proteomes" id="UP000050502"/>
    </source>
</evidence>
<sequence>MFGVLVGCAVGGAPEPSPTATTPPPTPTPERWVLEWEDDFSQDIRESNNWLFDKGASGWGNREWQYYTDRPENARVEDGVLILEARNEEYSAWSYTSARIKTQYMHAWTYGRVEARIKLPPGGKGIWPAFWMLGEDIATKGWPECGEIDIMENIGNPREVYGTVHGPGYSGAGGIDGRFVSDVSLAEDFHIYAIEWTPDDIRWYVDETQYHQVFREHVPGEWVFDHPFFILLNVAVGGEWPGYPDETTPFPQQMLVDYVRVYRDTTLTLPSP</sequence>
<dbReference type="InterPro" id="IPR013320">
    <property type="entry name" value="ConA-like_dom_sf"/>
</dbReference>
<dbReference type="Proteomes" id="UP000050502">
    <property type="component" value="Unassembled WGS sequence"/>
</dbReference>
<dbReference type="PANTHER" id="PTHR10963:SF55">
    <property type="entry name" value="GLYCOSIDE HYDROLASE FAMILY 16 PROTEIN"/>
    <property type="match status" value="1"/>
</dbReference>
<evidence type="ECO:0000256" key="1">
    <source>
        <dbReference type="ARBA" id="ARBA00006865"/>
    </source>
</evidence>
<dbReference type="Gene3D" id="2.60.120.200">
    <property type="match status" value="1"/>
</dbReference>
<dbReference type="SUPFAM" id="SSF49899">
    <property type="entry name" value="Concanavalin A-like lectins/glucanases"/>
    <property type="match status" value="1"/>
</dbReference>
<comment type="similarity">
    <text evidence="1">Belongs to the glycosyl hydrolase 16 family.</text>
</comment>
<dbReference type="GO" id="GO:0004553">
    <property type="term" value="F:hydrolase activity, hydrolyzing O-glycosyl compounds"/>
    <property type="evidence" value="ECO:0007669"/>
    <property type="project" value="InterPro"/>
</dbReference>
<dbReference type="InterPro" id="IPR050546">
    <property type="entry name" value="Glycosyl_Hydrlase_16"/>
</dbReference>
<dbReference type="PATRIC" id="fig|872965.6.peg.1744"/>
<keyword evidence="3" id="KW-0378">Hydrolase</keyword>
<dbReference type="InterPro" id="IPR000757">
    <property type="entry name" value="Beta-glucanase-like"/>
</dbReference>
<feature type="domain" description="GH16" evidence="2">
    <location>
        <begin position="17"/>
        <end position="267"/>
    </location>
</feature>
<evidence type="ECO:0000313" key="3">
    <source>
        <dbReference type="EMBL" id="KPL88025.1"/>
    </source>
</evidence>